<evidence type="ECO:0000256" key="1">
    <source>
        <dbReference type="SAM" id="MobiDB-lite"/>
    </source>
</evidence>
<organism evidence="2 3">
    <name type="scientific">Micromonospora costi</name>
    <dbReference type="NCBI Taxonomy" id="1530042"/>
    <lineage>
        <taxon>Bacteria</taxon>
        <taxon>Bacillati</taxon>
        <taxon>Actinomycetota</taxon>
        <taxon>Actinomycetes</taxon>
        <taxon>Micromonosporales</taxon>
        <taxon>Micromonosporaceae</taxon>
        <taxon>Micromonospora</taxon>
    </lineage>
</organism>
<keyword evidence="3" id="KW-1185">Reference proteome</keyword>
<gene>
    <name evidence="2" type="ORF">D7193_15225</name>
</gene>
<dbReference type="Proteomes" id="UP000279968">
    <property type="component" value="Unassembled WGS sequence"/>
</dbReference>
<sequence length="84" mass="9293">MSSVRDVLDRLAAGEITLKQAAEDFRTRKWPAQPATTEEQAWGVHDDPAPAEDSWDLVNADSRLTSDQYKVLAEAYTEAISAKS</sequence>
<name>A0A3B0A5M8_9ACTN</name>
<dbReference type="RefSeq" id="WP_147434393.1">
    <property type="nucleotide sequence ID" value="NZ_JBHLUP010000002.1"/>
</dbReference>
<dbReference type="AlphaFoldDB" id="A0A3B0A5M8"/>
<feature type="region of interest" description="Disordered" evidence="1">
    <location>
        <begin position="27"/>
        <end position="49"/>
    </location>
</feature>
<protein>
    <submittedName>
        <fullName evidence="2">Uncharacterized protein</fullName>
    </submittedName>
</protein>
<reference evidence="2 3" key="1">
    <citation type="journal article" date="2015" name="Int. J. Syst. Evol. Microbiol.">
        <title>Micromonospora costi sp. nov., isolated from a leaf of Costus speciosus.</title>
        <authorList>
            <person name="Thawai C."/>
        </authorList>
    </citation>
    <scope>NUCLEOTIDE SEQUENCE [LARGE SCALE GENOMIC DNA]</scope>
    <source>
        <strain evidence="2 3">CS1-12</strain>
    </source>
</reference>
<evidence type="ECO:0000313" key="2">
    <source>
        <dbReference type="EMBL" id="RKN55935.1"/>
    </source>
</evidence>
<accession>A0A3B0A5M8</accession>
<proteinExistence type="predicted"/>
<dbReference type="EMBL" id="RBAN01000002">
    <property type="protein sequence ID" value="RKN55935.1"/>
    <property type="molecule type" value="Genomic_DNA"/>
</dbReference>
<comment type="caution">
    <text evidence="2">The sequence shown here is derived from an EMBL/GenBank/DDBJ whole genome shotgun (WGS) entry which is preliminary data.</text>
</comment>
<evidence type="ECO:0000313" key="3">
    <source>
        <dbReference type="Proteomes" id="UP000279968"/>
    </source>
</evidence>